<dbReference type="CDD" id="cd00082">
    <property type="entry name" value="HisKA"/>
    <property type="match status" value="1"/>
</dbReference>
<dbReference type="Pfam" id="PF00989">
    <property type="entry name" value="PAS"/>
    <property type="match status" value="1"/>
</dbReference>
<reference evidence="9" key="1">
    <citation type="journal article" date="2019" name="Int. J. Syst. Evol. Microbiol.">
        <title>The Global Catalogue of Microorganisms (GCM) 10K type strain sequencing project: providing services to taxonomists for standard genome sequencing and annotation.</title>
        <authorList>
            <consortium name="The Broad Institute Genomics Platform"/>
            <consortium name="The Broad Institute Genome Sequencing Center for Infectious Disease"/>
            <person name="Wu L."/>
            <person name="Ma J."/>
        </authorList>
    </citation>
    <scope>NUCLEOTIDE SEQUENCE [LARGE SCALE GENOMIC DNA]</scope>
    <source>
        <strain evidence="9">KCTC 42662</strain>
    </source>
</reference>
<dbReference type="Pfam" id="PF08448">
    <property type="entry name" value="PAS_4"/>
    <property type="match status" value="1"/>
</dbReference>
<feature type="domain" description="PAC" evidence="7">
    <location>
        <begin position="251"/>
        <end position="306"/>
    </location>
</feature>
<dbReference type="Pfam" id="PF01590">
    <property type="entry name" value="GAF"/>
    <property type="match status" value="1"/>
</dbReference>
<dbReference type="InterPro" id="IPR000014">
    <property type="entry name" value="PAS"/>
</dbReference>
<evidence type="ECO:0000259" key="6">
    <source>
        <dbReference type="PROSITE" id="PS50112"/>
    </source>
</evidence>
<dbReference type="SUPFAM" id="SSF55785">
    <property type="entry name" value="PYP-like sensor domain (PAS domain)"/>
    <property type="match status" value="2"/>
</dbReference>
<dbReference type="SMART" id="SM00387">
    <property type="entry name" value="HATPase_c"/>
    <property type="match status" value="1"/>
</dbReference>
<dbReference type="InterPro" id="IPR005467">
    <property type="entry name" value="His_kinase_dom"/>
</dbReference>
<feature type="coiled-coil region" evidence="4">
    <location>
        <begin position="297"/>
        <end position="331"/>
    </location>
</feature>
<sequence>MKADKPLTDHSDSHAYPAFLRRGGEAAGKILSYNWHTTSLGPVEQWPASLKQHLANVLTHVSPVLIFWEPAACFFFNDAFLGLPFVFKTVPFVDLAKYIHGVAWKSIADGLTSMAHDGEAKGIQINIPADERAGQRDYFYDLDFAHLRDAEGRQEGVLIWFKAKTEQMRELRLLRSYKANSDLFIQQAPIGICIVMGKSLSVVKVNDAFLDMIGKSREEVINKSYWEVQKDIKDVYEPITHWVMQAGKSYRSKEQVFAPMRNGKPIRLFVDFVYEPLKDISGQIIGFTILSIDVTERNTARTVLEETNQNLADTNNKLEATQAKLEDSIAKIGHLAALVQSSEDVIISQDMQGVITSWNGAAEKMFGFRAEEAIGQHISIIHPEGVRVEATTLTEKVRGGERVHQFETLRKHRDGTLRELSLTLSPIFDEKGAIIGVSKIARDIAVQKEAIAATARYAARLEALNRMIQTVSEELDLDRILQKVTDDTTLLVGAEYGAFFFNRTGEKDDFYELHALTGACRELFSKTGAPFITEIFRNTFTGIGPVRYDDLRKESRFMDLLSQTQGTDAVFPVASYLAIPVVSRSGTMLGGLFFGHTKPERFNHDHETLLIAIAGQASVGLDNAILYEKVKLLNDKKDEFIGLASHELKTPLTTIKGYLQILERRTNESQEKLFLERASQQVKKLTMLVNDLLDVSKIEAGKLRLSMTDFDVLPVLQEAVDLTEQNHRDHRVVLESTVDVCIIHGDSQRLEQVIINLLNNAVKYSPGKFDIVVSLTRTEKEVLLSVKDTGIGIPPDKLREIFSRFFRVDDNSPNISGLGMGLYLCHEIVTRHSGRIWVESKLGEGSTFWVSLPLGNAENKVD</sequence>
<dbReference type="Gene3D" id="3.30.450.40">
    <property type="match status" value="1"/>
</dbReference>
<dbReference type="InterPro" id="IPR036890">
    <property type="entry name" value="HATPase_C_sf"/>
</dbReference>
<feature type="domain" description="PAS" evidence="6">
    <location>
        <begin position="202"/>
        <end position="238"/>
    </location>
</feature>
<dbReference type="Gene3D" id="3.30.565.10">
    <property type="entry name" value="Histidine kinase-like ATPase, C-terminal domain"/>
    <property type="match status" value="1"/>
</dbReference>
<feature type="domain" description="PAC" evidence="7">
    <location>
        <begin position="402"/>
        <end position="456"/>
    </location>
</feature>
<dbReference type="InterPro" id="IPR000700">
    <property type="entry name" value="PAS-assoc_C"/>
</dbReference>
<dbReference type="SMART" id="SM00388">
    <property type="entry name" value="HisKA"/>
    <property type="match status" value="1"/>
</dbReference>
<dbReference type="PANTHER" id="PTHR43547:SF2">
    <property type="entry name" value="HYBRID SIGNAL TRANSDUCTION HISTIDINE KINASE C"/>
    <property type="match status" value="1"/>
</dbReference>
<feature type="domain" description="PAS" evidence="6">
    <location>
        <begin position="331"/>
        <end position="400"/>
    </location>
</feature>
<dbReference type="Pfam" id="PF00512">
    <property type="entry name" value="HisKA"/>
    <property type="match status" value="1"/>
</dbReference>
<keyword evidence="4" id="KW-0175">Coiled coil</keyword>
<dbReference type="Proteomes" id="UP001597545">
    <property type="component" value="Unassembled WGS sequence"/>
</dbReference>
<dbReference type="EC" id="2.7.13.3" evidence="2"/>
<dbReference type="PROSITE" id="PS50112">
    <property type="entry name" value="PAS"/>
    <property type="match status" value="2"/>
</dbReference>
<feature type="domain" description="Histidine kinase" evidence="5">
    <location>
        <begin position="643"/>
        <end position="856"/>
    </location>
</feature>
<dbReference type="Pfam" id="PF02518">
    <property type="entry name" value="HATPase_c"/>
    <property type="match status" value="1"/>
</dbReference>
<dbReference type="InterPro" id="IPR003018">
    <property type="entry name" value="GAF"/>
</dbReference>
<gene>
    <name evidence="8" type="ORF">ACFSR5_05775</name>
</gene>
<evidence type="ECO:0000259" key="7">
    <source>
        <dbReference type="PROSITE" id="PS50113"/>
    </source>
</evidence>
<keyword evidence="3" id="KW-0597">Phosphoprotein</keyword>
<protein>
    <recommendedName>
        <fullName evidence="2">histidine kinase</fullName>
        <ecNumber evidence="2">2.7.13.3</ecNumber>
    </recommendedName>
</protein>
<comment type="caution">
    <text evidence="8">The sequence shown here is derived from an EMBL/GenBank/DDBJ whole genome shotgun (WGS) entry which is preliminary data.</text>
</comment>
<name>A0ABW5KFR7_9SPHI</name>
<dbReference type="Gene3D" id="3.30.450.20">
    <property type="entry name" value="PAS domain"/>
    <property type="match status" value="2"/>
</dbReference>
<dbReference type="InterPro" id="IPR003594">
    <property type="entry name" value="HATPase_dom"/>
</dbReference>
<dbReference type="InterPro" id="IPR013767">
    <property type="entry name" value="PAS_fold"/>
</dbReference>
<dbReference type="EMBL" id="JBHULR010000003">
    <property type="protein sequence ID" value="MFD2547153.1"/>
    <property type="molecule type" value="Genomic_DNA"/>
</dbReference>
<dbReference type="PRINTS" id="PR00344">
    <property type="entry name" value="BCTRLSENSOR"/>
</dbReference>
<evidence type="ECO:0000313" key="8">
    <source>
        <dbReference type="EMBL" id="MFD2547153.1"/>
    </source>
</evidence>
<dbReference type="SUPFAM" id="SSF47384">
    <property type="entry name" value="Homodimeric domain of signal transducing histidine kinase"/>
    <property type="match status" value="1"/>
</dbReference>
<dbReference type="SUPFAM" id="SSF55874">
    <property type="entry name" value="ATPase domain of HSP90 chaperone/DNA topoisomerase II/histidine kinase"/>
    <property type="match status" value="1"/>
</dbReference>
<dbReference type="PROSITE" id="PS50109">
    <property type="entry name" value="HIS_KIN"/>
    <property type="match status" value="1"/>
</dbReference>
<dbReference type="NCBIfam" id="TIGR00229">
    <property type="entry name" value="sensory_box"/>
    <property type="match status" value="2"/>
</dbReference>
<dbReference type="RefSeq" id="WP_380901634.1">
    <property type="nucleotide sequence ID" value="NZ_JBHUEG010000007.1"/>
</dbReference>
<dbReference type="PANTHER" id="PTHR43547">
    <property type="entry name" value="TWO-COMPONENT HISTIDINE KINASE"/>
    <property type="match status" value="1"/>
</dbReference>
<dbReference type="SUPFAM" id="SSF55781">
    <property type="entry name" value="GAF domain-like"/>
    <property type="match status" value="1"/>
</dbReference>
<evidence type="ECO:0000313" key="9">
    <source>
        <dbReference type="Proteomes" id="UP001597545"/>
    </source>
</evidence>
<dbReference type="InterPro" id="IPR013656">
    <property type="entry name" value="PAS_4"/>
</dbReference>
<evidence type="ECO:0000256" key="4">
    <source>
        <dbReference type="SAM" id="Coils"/>
    </source>
</evidence>
<proteinExistence type="predicted"/>
<comment type="catalytic activity">
    <reaction evidence="1">
        <text>ATP + protein L-histidine = ADP + protein N-phospho-L-histidine.</text>
        <dbReference type="EC" id="2.7.13.3"/>
    </reaction>
</comment>
<evidence type="ECO:0000259" key="5">
    <source>
        <dbReference type="PROSITE" id="PS50109"/>
    </source>
</evidence>
<dbReference type="InterPro" id="IPR035965">
    <property type="entry name" value="PAS-like_dom_sf"/>
</dbReference>
<dbReference type="SMART" id="SM00091">
    <property type="entry name" value="PAS"/>
    <property type="match status" value="2"/>
</dbReference>
<dbReference type="SMART" id="SM00065">
    <property type="entry name" value="GAF"/>
    <property type="match status" value="1"/>
</dbReference>
<dbReference type="CDD" id="cd00130">
    <property type="entry name" value="PAS"/>
    <property type="match status" value="2"/>
</dbReference>
<dbReference type="InterPro" id="IPR036097">
    <property type="entry name" value="HisK_dim/P_sf"/>
</dbReference>
<dbReference type="InterPro" id="IPR029016">
    <property type="entry name" value="GAF-like_dom_sf"/>
</dbReference>
<dbReference type="InterPro" id="IPR004358">
    <property type="entry name" value="Sig_transdc_His_kin-like_C"/>
</dbReference>
<keyword evidence="9" id="KW-1185">Reference proteome</keyword>
<evidence type="ECO:0000256" key="1">
    <source>
        <dbReference type="ARBA" id="ARBA00000085"/>
    </source>
</evidence>
<dbReference type="InterPro" id="IPR003661">
    <property type="entry name" value="HisK_dim/P_dom"/>
</dbReference>
<organism evidence="8 9">
    <name type="scientific">Sphingobacterium suaedae</name>
    <dbReference type="NCBI Taxonomy" id="1686402"/>
    <lineage>
        <taxon>Bacteria</taxon>
        <taxon>Pseudomonadati</taxon>
        <taxon>Bacteroidota</taxon>
        <taxon>Sphingobacteriia</taxon>
        <taxon>Sphingobacteriales</taxon>
        <taxon>Sphingobacteriaceae</taxon>
        <taxon>Sphingobacterium</taxon>
    </lineage>
</organism>
<evidence type="ECO:0000256" key="3">
    <source>
        <dbReference type="ARBA" id="ARBA00022553"/>
    </source>
</evidence>
<accession>A0ABW5KFR7</accession>
<dbReference type="Gene3D" id="1.10.287.130">
    <property type="match status" value="1"/>
</dbReference>
<evidence type="ECO:0000256" key="2">
    <source>
        <dbReference type="ARBA" id="ARBA00012438"/>
    </source>
</evidence>
<dbReference type="PROSITE" id="PS50113">
    <property type="entry name" value="PAC"/>
    <property type="match status" value="2"/>
</dbReference>